<dbReference type="Proteomes" id="UP000541810">
    <property type="component" value="Unassembled WGS sequence"/>
</dbReference>
<feature type="transmembrane region" description="Helical" evidence="5">
    <location>
        <begin position="20"/>
        <end position="39"/>
    </location>
</feature>
<dbReference type="Pfam" id="PF04191">
    <property type="entry name" value="PEMT"/>
    <property type="match status" value="1"/>
</dbReference>
<dbReference type="GO" id="GO:0012505">
    <property type="term" value="C:endomembrane system"/>
    <property type="evidence" value="ECO:0007669"/>
    <property type="project" value="UniProtKB-SubCell"/>
</dbReference>
<dbReference type="PANTHER" id="PTHR43847:SF1">
    <property type="entry name" value="BLL3993 PROTEIN"/>
    <property type="match status" value="1"/>
</dbReference>
<gene>
    <name evidence="6" type="ORF">HNQ40_002090</name>
</gene>
<keyword evidence="3 5" id="KW-1133">Transmembrane helix</keyword>
<dbReference type="AlphaFoldDB" id="A0A7X0H9J2"/>
<proteinExistence type="predicted"/>
<organism evidence="6 7">
    <name type="scientific">Algisphaera agarilytica</name>
    <dbReference type="NCBI Taxonomy" id="1385975"/>
    <lineage>
        <taxon>Bacteria</taxon>
        <taxon>Pseudomonadati</taxon>
        <taxon>Planctomycetota</taxon>
        <taxon>Phycisphaerae</taxon>
        <taxon>Phycisphaerales</taxon>
        <taxon>Phycisphaeraceae</taxon>
        <taxon>Algisphaera</taxon>
    </lineage>
</organism>
<feature type="transmembrane region" description="Helical" evidence="5">
    <location>
        <begin position="59"/>
        <end position="77"/>
    </location>
</feature>
<comment type="subcellular location">
    <subcellularLocation>
        <location evidence="1">Endomembrane system</location>
        <topology evidence="1">Multi-pass membrane protein</topology>
    </subcellularLocation>
</comment>
<evidence type="ECO:0000256" key="3">
    <source>
        <dbReference type="ARBA" id="ARBA00022989"/>
    </source>
</evidence>
<evidence type="ECO:0000313" key="7">
    <source>
        <dbReference type="Proteomes" id="UP000541810"/>
    </source>
</evidence>
<accession>A0A7X0H9J2</accession>
<dbReference type="InterPro" id="IPR052527">
    <property type="entry name" value="Metal_cation-efflux_comp"/>
</dbReference>
<feature type="transmembrane region" description="Helical" evidence="5">
    <location>
        <begin position="106"/>
        <end position="128"/>
    </location>
</feature>
<dbReference type="GO" id="GO:0032259">
    <property type="term" value="P:methylation"/>
    <property type="evidence" value="ECO:0007669"/>
    <property type="project" value="UniProtKB-KW"/>
</dbReference>
<dbReference type="RefSeq" id="WP_184677812.1">
    <property type="nucleotide sequence ID" value="NZ_JACHGY010000001.1"/>
</dbReference>
<dbReference type="EMBL" id="JACHGY010000001">
    <property type="protein sequence ID" value="MBB6430284.1"/>
    <property type="molecule type" value="Genomic_DNA"/>
</dbReference>
<dbReference type="InterPro" id="IPR007318">
    <property type="entry name" value="Phopholipid_MeTrfase"/>
</dbReference>
<evidence type="ECO:0000256" key="2">
    <source>
        <dbReference type="ARBA" id="ARBA00022692"/>
    </source>
</evidence>
<evidence type="ECO:0000256" key="1">
    <source>
        <dbReference type="ARBA" id="ARBA00004127"/>
    </source>
</evidence>
<evidence type="ECO:0000256" key="4">
    <source>
        <dbReference type="ARBA" id="ARBA00023136"/>
    </source>
</evidence>
<protein>
    <submittedName>
        <fullName evidence="6">Protein-S-isoprenylcysteine O-methyltransferase Ste14</fullName>
    </submittedName>
</protein>
<sequence>MSQAPANHPTTLQPARGNTAWRAFTAPLFLTLAFVAIHVLDKHYPGAIWFTMPWKMLGWGPIVLGSLLCVAGAGHFAQRRTTIMPRRESRVLVTTGVFALTRNPMYLGMVIILVGVCLIGGSATVWIVPPAFAWVVDRTLIRLEEQMLTQRFGDDFADYRRRVRRWV</sequence>
<evidence type="ECO:0000313" key="6">
    <source>
        <dbReference type="EMBL" id="MBB6430284.1"/>
    </source>
</evidence>
<keyword evidence="2 5" id="KW-0812">Transmembrane</keyword>
<reference evidence="6 7" key="1">
    <citation type="submission" date="2020-08" db="EMBL/GenBank/DDBJ databases">
        <title>Genomic Encyclopedia of Type Strains, Phase IV (KMG-IV): sequencing the most valuable type-strain genomes for metagenomic binning, comparative biology and taxonomic classification.</title>
        <authorList>
            <person name="Goeker M."/>
        </authorList>
    </citation>
    <scope>NUCLEOTIDE SEQUENCE [LARGE SCALE GENOMIC DNA]</scope>
    <source>
        <strain evidence="6 7">DSM 103725</strain>
    </source>
</reference>
<keyword evidence="4 5" id="KW-0472">Membrane</keyword>
<comment type="caution">
    <text evidence="6">The sequence shown here is derived from an EMBL/GenBank/DDBJ whole genome shotgun (WGS) entry which is preliminary data.</text>
</comment>
<dbReference type="GO" id="GO:0008168">
    <property type="term" value="F:methyltransferase activity"/>
    <property type="evidence" value="ECO:0007669"/>
    <property type="project" value="UniProtKB-KW"/>
</dbReference>
<dbReference type="PANTHER" id="PTHR43847">
    <property type="entry name" value="BLL3993 PROTEIN"/>
    <property type="match status" value="1"/>
</dbReference>
<keyword evidence="6" id="KW-0808">Transferase</keyword>
<dbReference type="Gene3D" id="1.20.120.1630">
    <property type="match status" value="1"/>
</dbReference>
<keyword evidence="6" id="KW-0489">Methyltransferase</keyword>
<evidence type="ECO:0000256" key="5">
    <source>
        <dbReference type="SAM" id="Phobius"/>
    </source>
</evidence>
<name>A0A7X0H9J2_9BACT</name>
<keyword evidence="7" id="KW-1185">Reference proteome</keyword>